<sequence length="369" mass="41589">MELDPDGESNDFQRTRRVCLRNGKAAVPGSGLHFHPKVSAIYNIDQKYVKLSAECFAKKTCLGTLQLGQWRVFDESKREDDAKKFHVELIHVENLRGIGACRNMRYLSLRGISRIDAIPDAIGKLSELIVLDLRACYNLQALTKEITKLRKLQYLDVSECYLLVEMPKGLGKISQLQVLKGFVVASSGRTNACRLSELVGLENLRKLSICIGKKVMNGRQDELKKLASLGNKLKSLIITWGVMTSKEGDTQTSNAEGMKFSLPPTLKKLDLRCFPCKEFGHLISSFSTQRLSDLENLEKLYVTGGALESLQPLWVGEDLKVKMLRLRFLENLQEDGWRKLSTKYAQLIITRQTMGSPEQFVTNKDESGN</sequence>
<dbReference type="PANTHER" id="PTHR47186">
    <property type="entry name" value="LEUCINE-RICH REPEAT-CONTAINING PROTEIN 57"/>
    <property type="match status" value="1"/>
</dbReference>
<organism evidence="3">
    <name type="scientific">Arundo donax</name>
    <name type="common">Giant reed</name>
    <name type="synonym">Donax arundinaceus</name>
    <dbReference type="NCBI Taxonomy" id="35708"/>
    <lineage>
        <taxon>Eukaryota</taxon>
        <taxon>Viridiplantae</taxon>
        <taxon>Streptophyta</taxon>
        <taxon>Embryophyta</taxon>
        <taxon>Tracheophyta</taxon>
        <taxon>Spermatophyta</taxon>
        <taxon>Magnoliopsida</taxon>
        <taxon>Liliopsida</taxon>
        <taxon>Poales</taxon>
        <taxon>Poaceae</taxon>
        <taxon>PACMAD clade</taxon>
        <taxon>Arundinoideae</taxon>
        <taxon>Arundineae</taxon>
        <taxon>Arundo</taxon>
    </lineage>
</organism>
<dbReference type="PANTHER" id="PTHR47186:SF54">
    <property type="entry name" value="DISEASE RESISTANCE RPP13-LIKE PROTEIN 4"/>
    <property type="match status" value="1"/>
</dbReference>
<accession>A0A0A9BTC8</accession>
<dbReference type="InterPro" id="IPR032675">
    <property type="entry name" value="LRR_dom_sf"/>
</dbReference>
<evidence type="ECO:0000256" key="1">
    <source>
        <dbReference type="ARBA" id="ARBA00022737"/>
    </source>
</evidence>
<reference evidence="3" key="2">
    <citation type="journal article" date="2015" name="Data Brief">
        <title>Shoot transcriptome of the giant reed, Arundo donax.</title>
        <authorList>
            <person name="Barrero R.A."/>
            <person name="Guerrero F.D."/>
            <person name="Moolhuijzen P."/>
            <person name="Goolsby J.A."/>
            <person name="Tidwell J."/>
            <person name="Bellgard S.E."/>
            <person name="Bellgard M.I."/>
        </authorList>
    </citation>
    <scope>NUCLEOTIDE SEQUENCE</scope>
    <source>
        <tissue evidence="3">Shoot tissue taken approximately 20 cm above the soil surface</tissue>
    </source>
</reference>
<evidence type="ECO:0000259" key="2">
    <source>
        <dbReference type="Pfam" id="PF23598"/>
    </source>
</evidence>
<proteinExistence type="predicted"/>
<dbReference type="SUPFAM" id="SSF52047">
    <property type="entry name" value="RNI-like"/>
    <property type="match status" value="1"/>
</dbReference>
<keyword evidence="1" id="KW-0677">Repeat</keyword>
<evidence type="ECO:0000313" key="3">
    <source>
        <dbReference type="EMBL" id="JAD65453.1"/>
    </source>
</evidence>
<dbReference type="Pfam" id="PF23598">
    <property type="entry name" value="LRR_14"/>
    <property type="match status" value="1"/>
</dbReference>
<name>A0A0A9BTC8_ARUDO</name>
<feature type="domain" description="Disease resistance R13L4/SHOC-2-like LRR" evidence="2">
    <location>
        <begin position="92"/>
        <end position="295"/>
    </location>
</feature>
<dbReference type="EMBL" id="GBRH01232442">
    <property type="protein sequence ID" value="JAD65453.1"/>
    <property type="molecule type" value="Transcribed_RNA"/>
</dbReference>
<protein>
    <recommendedName>
        <fullName evidence="2">Disease resistance R13L4/SHOC-2-like LRR domain-containing protein</fullName>
    </recommendedName>
</protein>
<dbReference type="Gene3D" id="3.80.10.10">
    <property type="entry name" value="Ribonuclease Inhibitor"/>
    <property type="match status" value="1"/>
</dbReference>
<reference evidence="3" key="1">
    <citation type="submission" date="2014-09" db="EMBL/GenBank/DDBJ databases">
        <authorList>
            <person name="Magalhaes I.L.F."/>
            <person name="Oliveira U."/>
            <person name="Santos F.R."/>
            <person name="Vidigal T.H.D.A."/>
            <person name="Brescovit A.D."/>
            <person name="Santos A.J."/>
        </authorList>
    </citation>
    <scope>NUCLEOTIDE SEQUENCE</scope>
    <source>
        <tissue evidence="3">Shoot tissue taken approximately 20 cm above the soil surface</tissue>
    </source>
</reference>
<dbReference type="InterPro" id="IPR055414">
    <property type="entry name" value="LRR_R13L4/SHOC2-like"/>
</dbReference>
<dbReference type="AlphaFoldDB" id="A0A0A9BTC8"/>